<dbReference type="CDD" id="cd02231">
    <property type="entry name" value="cupin_BLL6423-like"/>
    <property type="match status" value="1"/>
</dbReference>
<dbReference type="RefSeq" id="XP_028474478.1">
    <property type="nucleotide sequence ID" value="XM_028617171.1"/>
</dbReference>
<dbReference type="EMBL" id="RSCE01000010">
    <property type="protein sequence ID" value="RSH79331.1"/>
    <property type="molecule type" value="Genomic_DNA"/>
</dbReference>
<dbReference type="InterPro" id="IPR014710">
    <property type="entry name" value="RmlC-like_jellyroll"/>
</dbReference>
<proteinExistence type="predicted"/>
<dbReference type="OrthoDB" id="5840532at2759"/>
<dbReference type="Gene3D" id="2.60.120.10">
    <property type="entry name" value="Jelly Rolls"/>
    <property type="match status" value="1"/>
</dbReference>
<evidence type="ECO:0000259" key="1">
    <source>
        <dbReference type="Pfam" id="PF07883"/>
    </source>
</evidence>
<reference evidence="2 3" key="1">
    <citation type="submission" date="2018-11" db="EMBL/GenBank/DDBJ databases">
        <title>Genome sequence of Apiotrichum porosum DSM 27194.</title>
        <authorList>
            <person name="Aliyu H."/>
            <person name="Gorte O."/>
            <person name="Ochsenreither K."/>
        </authorList>
    </citation>
    <scope>NUCLEOTIDE SEQUENCE [LARGE SCALE GENOMIC DNA]</scope>
    <source>
        <strain evidence="2 3">DSM 27194</strain>
    </source>
</reference>
<dbReference type="AlphaFoldDB" id="A0A427XKB6"/>
<comment type="caution">
    <text evidence="2">The sequence shown here is derived from an EMBL/GenBank/DDBJ whole genome shotgun (WGS) entry which is preliminary data.</text>
</comment>
<dbReference type="GeneID" id="39585916"/>
<protein>
    <recommendedName>
        <fullName evidence="1">Cupin type-2 domain-containing protein</fullName>
    </recommendedName>
</protein>
<evidence type="ECO:0000313" key="2">
    <source>
        <dbReference type="EMBL" id="RSH79331.1"/>
    </source>
</evidence>
<dbReference type="Gene3D" id="2.20.70.150">
    <property type="match status" value="1"/>
</dbReference>
<sequence>MTSSTTEPISPSRYVTGHDENGRAVFSFEGQIPTTSFDDKGRKAIFAVPWQTTTFPAECSGPDAVTLGGPLNNESGTVCRIVEFPPNMSSPPHRTVSLDYGIMVSGELELELDDGHVRSIVPGDVCVQRGTMHTWHNRTDKWARMVFVLVASKPIEVDGKPLEYVMH</sequence>
<dbReference type="InterPro" id="IPR047142">
    <property type="entry name" value="OryJ/VirC-like"/>
</dbReference>
<keyword evidence="3" id="KW-1185">Reference proteome</keyword>
<gene>
    <name evidence="2" type="ORF">EHS24_001373</name>
</gene>
<dbReference type="PANTHER" id="PTHR36156:SF2">
    <property type="entry name" value="CUPIN TYPE-2 DOMAIN-CONTAINING PROTEIN"/>
    <property type="match status" value="1"/>
</dbReference>
<dbReference type="Proteomes" id="UP000279236">
    <property type="component" value="Unassembled WGS sequence"/>
</dbReference>
<organism evidence="2 3">
    <name type="scientific">Apiotrichum porosum</name>
    <dbReference type="NCBI Taxonomy" id="105984"/>
    <lineage>
        <taxon>Eukaryota</taxon>
        <taxon>Fungi</taxon>
        <taxon>Dikarya</taxon>
        <taxon>Basidiomycota</taxon>
        <taxon>Agaricomycotina</taxon>
        <taxon>Tremellomycetes</taxon>
        <taxon>Trichosporonales</taxon>
        <taxon>Trichosporonaceae</taxon>
        <taxon>Apiotrichum</taxon>
    </lineage>
</organism>
<dbReference type="Pfam" id="PF07883">
    <property type="entry name" value="Cupin_2"/>
    <property type="match status" value="1"/>
</dbReference>
<accession>A0A427XKB6</accession>
<feature type="domain" description="Cupin type-2" evidence="1">
    <location>
        <begin position="81"/>
        <end position="148"/>
    </location>
</feature>
<dbReference type="STRING" id="105984.A0A427XKB6"/>
<dbReference type="InterPro" id="IPR011051">
    <property type="entry name" value="RmlC_Cupin_sf"/>
</dbReference>
<evidence type="ECO:0000313" key="3">
    <source>
        <dbReference type="Proteomes" id="UP000279236"/>
    </source>
</evidence>
<dbReference type="InterPro" id="IPR013096">
    <property type="entry name" value="Cupin_2"/>
</dbReference>
<name>A0A427XKB6_9TREE</name>
<dbReference type="SUPFAM" id="SSF51182">
    <property type="entry name" value="RmlC-like cupins"/>
    <property type="match status" value="1"/>
</dbReference>
<dbReference type="PANTHER" id="PTHR36156">
    <property type="entry name" value="SLR2101 PROTEIN"/>
    <property type="match status" value="1"/>
</dbReference>